<dbReference type="InterPro" id="IPR006311">
    <property type="entry name" value="TAT_signal"/>
</dbReference>
<proteinExistence type="predicted"/>
<evidence type="ECO:0000313" key="3">
    <source>
        <dbReference type="Proteomes" id="UP001606303"/>
    </source>
</evidence>
<evidence type="ECO:0000259" key="1">
    <source>
        <dbReference type="Pfam" id="PF08906"/>
    </source>
</evidence>
<gene>
    <name evidence="2" type="ORF">ACG01O_10885</name>
</gene>
<evidence type="ECO:0000313" key="2">
    <source>
        <dbReference type="EMBL" id="MFG6467112.1"/>
    </source>
</evidence>
<dbReference type="RefSeq" id="WP_394384411.1">
    <property type="nucleotide sequence ID" value="NZ_JBIGIB010000003.1"/>
</dbReference>
<comment type="caution">
    <text evidence="2">The sequence shown here is derived from an EMBL/GenBank/DDBJ whole genome shotgun (WGS) entry which is preliminary data.</text>
</comment>
<name>A0ABW7GYQ0_9BURK</name>
<accession>A0ABW7GYQ0</accession>
<dbReference type="EMBL" id="JBIGIB010000003">
    <property type="protein sequence ID" value="MFG6467112.1"/>
    <property type="molecule type" value="Genomic_DNA"/>
</dbReference>
<keyword evidence="3" id="KW-1185">Reference proteome</keyword>
<dbReference type="Pfam" id="PF08906">
    <property type="entry name" value="T6SS_Tdi1_C"/>
    <property type="match status" value="1"/>
</dbReference>
<reference evidence="2 3" key="1">
    <citation type="submission" date="2024-08" db="EMBL/GenBank/DDBJ databases">
        <authorList>
            <person name="Lu H."/>
        </authorList>
    </citation>
    <scope>NUCLEOTIDE SEQUENCE [LARGE SCALE GENOMIC DNA]</scope>
    <source>
        <strain evidence="2 3">BYS87W</strain>
    </source>
</reference>
<sequence length="205" mass="21802">MNGAAPPRRTVLKRALGGLSGLLGLTGAGPSQGAPATPAALDAVLHDLTARGLMLPATAADPTWMDDWRWLVGAPRQLLRVSALGDALLTERDGAALWWLDTQGGTLVRVADSPAALAQRLTDPEFVDDRFMPDAVADLRAAGLRLGPRQVYALKTPMVLGGRFERDNIEVSDAAVSFSLLGQIHAQVHDLPPGTPIRSLKLRPR</sequence>
<dbReference type="PROSITE" id="PS51318">
    <property type="entry name" value="TAT"/>
    <property type="match status" value="1"/>
</dbReference>
<dbReference type="Proteomes" id="UP001606303">
    <property type="component" value="Unassembled WGS sequence"/>
</dbReference>
<dbReference type="InterPro" id="IPR015002">
    <property type="entry name" value="T6SS_Tdi1_C"/>
</dbReference>
<feature type="domain" description="T6SS immunity protein Tdi1 C-terminal" evidence="1">
    <location>
        <begin position="117"/>
        <end position="185"/>
    </location>
</feature>
<protein>
    <submittedName>
        <fullName evidence="2">T6SS immunity protein Tdi1 domain-containing protein</fullName>
    </submittedName>
</protein>
<organism evidence="2 3">
    <name type="scientific">Pelomonas baiyunensis</name>
    <dbReference type="NCBI Taxonomy" id="3299026"/>
    <lineage>
        <taxon>Bacteria</taxon>
        <taxon>Pseudomonadati</taxon>
        <taxon>Pseudomonadota</taxon>
        <taxon>Betaproteobacteria</taxon>
        <taxon>Burkholderiales</taxon>
        <taxon>Sphaerotilaceae</taxon>
        <taxon>Roseateles</taxon>
    </lineage>
</organism>